<evidence type="ECO:0000313" key="2">
    <source>
        <dbReference type="Proteomes" id="UP001597414"/>
    </source>
</evidence>
<reference evidence="2" key="1">
    <citation type="journal article" date="2019" name="Int. J. Syst. Evol. Microbiol.">
        <title>The Global Catalogue of Microorganisms (GCM) 10K type strain sequencing project: providing services to taxonomists for standard genome sequencing and annotation.</title>
        <authorList>
            <consortium name="The Broad Institute Genomics Platform"/>
            <consortium name="The Broad Institute Genome Sequencing Center for Infectious Disease"/>
            <person name="Wu L."/>
            <person name="Ma J."/>
        </authorList>
    </citation>
    <scope>NUCLEOTIDE SEQUENCE [LARGE SCALE GENOMIC DNA]</scope>
    <source>
        <strain evidence="2">KCTC 19812</strain>
    </source>
</reference>
<protein>
    <recommendedName>
        <fullName evidence="3">YARHG domain-containing protein</fullName>
    </recommendedName>
</protein>
<proteinExistence type="predicted"/>
<sequence>MVLHAIYRLFLLWVVICHGAFGFQNQALFESEDPIQISLAINISELKNSKSDTVFFGSMLLYRFNNQLPWDSIPVEVRARGNFRRKNCTVPPIRLKTNKEAALGTIFQQNKSLKLVLPCRAMELYNELIVKEYVCYKIYEHISPYHFRTRMVDLTLIDVGKRKTNTYHLKAFLLEDDDDLAKRFQGHIVTPREILPESVEDTTAVRQDFFAFMIGNTDWSNRVQHNVKILQIGRNKYYPLPYDFDNSGFVSAPYAVPNDRIPVKTVQERYYLGYCRDKGLFEKVRNEFLEKEDILKKEIDNFSSGLSPSHFKDSHQYLEEFYAIIKNERLFEMNILKKCRLD</sequence>
<keyword evidence="2" id="KW-1185">Reference proteome</keyword>
<dbReference type="EMBL" id="JBHUIV010000003">
    <property type="protein sequence ID" value="MFD2200159.1"/>
    <property type="molecule type" value="Genomic_DNA"/>
</dbReference>
<evidence type="ECO:0008006" key="3">
    <source>
        <dbReference type="Google" id="ProtNLM"/>
    </source>
</evidence>
<comment type="caution">
    <text evidence="1">The sequence shown here is derived from an EMBL/GenBank/DDBJ whole genome shotgun (WGS) entry which is preliminary data.</text>
</comment>
<organism evidence="1 2">
    <name type="scientific">Shivajiella indica</name>
    <dbReference type="NCBI Taxonomy" id="872115"/>
    <lineage>
        <taxon>Bacteria</taxon>
        <taxon>Pseudomonadati</taxon>
        <taxon>Bacteroidota</taxon>
        <taxon>Cytophagia</taxon>
        <taxon>Cytophagales</taxon>
        <taxon>Cyclobacteriaceae</taxon>
        <taxon>Shivajiella</taxon>
    </lineage>
</organism>
<accession>A0ABW5B4E9</accession>
<gene>
    <name evidence="1" type="ORF">ACFSKV_01185</name>
</gene>
<dbReference type="RefSeq" id="WP_380799742.1">
    <property type="nucleotide sequence ID" value="NZ_JBHUIV010000003.1"/>
</dbReference>
<dbReference type="Proteomes" id="UP001597414">
    <property type="component" value="Unassembled WGS sequence"/>
</dbReference>
<name>A0ABW5B4E9_9BACT</name>
<evidence type="ECO:0000313" key="1">
    <source>
        <dbReference type="EMBL" id="MFD2200159.1"/>
    </source>
</evidence>